<dbReference type="KEGG" id="tsph:KIH39_00415"/>
<feature type="transmembrane region" description="Helical" evidence="10">
    <location>
        <begin position="451"/>
        <end position="469"/>
    </location>
</feature>
<sequence>MNFTDRAFFYYFVAVYFVWLLIRRREDWTIPFLLVASLVFYGNNHWSLLPLLIVFCLIDWIIARRMEISFRPKRWLILGISFNLLILAYFKYTPMLVETFTSLFGGPPRNFDNWKIPYGISFYSFTGIAYLVDVYRKTNPAMQSLARYSLSAAFFPHLVAGPILRPHEFLNDLNPGRMPREPLAPREACFLVARGFFKKLVVADRIALAIDPFFAHVGDGTTAGVWSLPYIYLYAFQIYFDFSAYTDIARGLALLFGYRWPENFNRPYLATSVAEFWHRWHITLSRFLRDYLFIPLGGSRCGFWKTNRNLMITMLLGGLWHGANWSFMIWGGLHGSFLVLHRLWSRIPLRGKLQNLNGTAGVVWKLVCILLTFHAICLAWCFFRLTGWQQSVDCVRKVFDFDTSRGFVGNAYDPAVWWALLVYLLLSLLGQKLTEIRAVGSGVFVPSWKRGMAWGFGLGWIMLAILLAPDASTPNFIYFQF</sequence>
<keyword evidence="3 9" id="KW-1003">Cell membrane</keyword>
<reference evidence="11" key="1">
    <citation type="submission" date="2021-05" db="EMBL/GenBank/DDBJ databases">
        <title>Complete genome sequence of the cellulolytic planctomycete Telmatocola sphagniphila SP2T and characterization of the first cellulase from planctomycetes.</title>
        <authorList>
            <person name="Rakitin A.L."/>
            <person name="Beletsky A.V."/>
            <person name="Naumoff D.G."/>
            <person name="Kulichevskaya I.S."/>
            <person name="Mardanov A.V."/>
            <person name="Ravin N.V."/>
            <person name="Dedysh S.N."/>
        </authorList>
    </citation>
    <scope>NUCLEOTIDE SEQUENCE</scope>
    <source>
        <strain evidence="11">SP2T</strain>
    </source>
</reference>
<dbReference type="GO" id="GO:0042121">
    <property type="term" value="P:alginic acid biosynthetic process"/>
    <property type="evidence" value="ECO:0007669"/>
    <property type="project" value="InterPro"/>
</dbReference>
<dbReference type="InterPro" id="IPR051085">
    <property type="entry name" value="MB_O-acyltransferase"/>
</dbReference>
<dbReference type="GO" id="GO:0005886">
    <property type="term" value="C:plasma membrane"/>
    <property type="evidence" value="ECO:0007669"/>
    <property type="project" value="UniProtKB-SubCell"/>
</dbReference>
<proteinExistence type="inferred from homology"/>
<keyword evidence="8 9" id="KW-0012">Acyltransferase</keyword>
<dbReference type="Pfam" id="PF03062">
    <property type="entry name" value="MBOAT"/>
    <property type="match status" value="1"/>
</dbReference>
<dbReference type="Proteomes" id="UP000676194">
    <property type="component" value="Chromosome"/>
</dbReference>
<dbReference type="RefSeq" id="WP_213497308.1">
    <property type="nucleotide sequence ID" value="NZ_CP074694.1"/>
</dbReference>
<comment type="subcellular location">
    <subcellularLocation>
        <location evidence="1">Cell membrane</location>
        <topology evidence="1">Multi-pass membrane protein</topology>
    </subcellularLocation>
</comment>
<evidence type="ECO:0000256" key="6">
    <source>
        <dbReference type="ARBA" id="ARBA00022989"/>
    </source>
</evidence>
<feature type="transmembrane region" description="Helical" evidence="10">
    <location>
        <begin position="323"/>
        <end position="341"/>
    </location>
</feature>
<dbReference type="PIRSF" id="PIRSF016636">
    <property type="entry name" value="AlgI_DltB"/>
    <property type="match status" value="1"/>
</dbReference>
<evidence type="ECO:0000256" key="5">
    <source>
        <dbReference type="ARBA" id="ARBA00022692"/>
    </source>
</evidence>
<dbReference type="InterPro" id="IPR004299">
    <property type="entry name" value="MBOAT_fam"/>
</dbReference>
<dbReference type="AlphaFoldDB" id="A0A8E6B622"/>
<keyword evidence="6 10" id="KW-1133">Transmembrane helix</keyword>
<evidence type="ECO:0000256" key="2">
    <source>
        <dbReference type="ARBA" id="ARBA00010323"/>
    </source>
</evidence>
<dbReference type="EMBL" id="CP074694">
    <property type="protein sequence ID" value="QVL32416.1"/>
    <property type="molecule type" value="Genomic_DNA"/>
</dbReference>
<evidence type="ECO:0000256" key="9">
    <source>
        <dbReference type="PIRNR" id="PIRNR016636"/>
    </source>
</evidence>
<evidence type="ECO:0000313" key="12">
    <source>
        <dbReference type="Proteomes" id="UP000676194"/>
    </source>
</evidence>
<keyword evidence="5 10" id="KW-0812">Transmembrane</keyword>
<evidence type="ECO:0000256" key="10">
    <source>
        <dbReference type="SAM" id="Phobius"/>
    </source>
</evidence>
<gene>
    <name evidence="11" type="ORF">KIH39_00415</name>
</gene>
<dbReference type="InterPro" id="IPR024194">
    <property type="entry name" value="Ac/AlaTfrase_AlgI/DltB"/>
</dbReference>
<evidence type="ECO:0000256" key="4">
    <source>
        <dbReference type="ARBA" id="ARBA00022679"/>
    </source>
</evidence>
<dbReference type="PIRSF" id="PIRSF500217">
    <property type="entry name" value="AlgI"/>
    <property type="match status" value="1"/>
</dbReference>
<name>A0A8E6B622_9BACT</name>
<keyword evidence="12" id="KW-1185">Reference proteome</keyword>
<keyword evidence="4 9" id="KW-0808">Transferase</keyword>
<dbReference type="PANTHER" id="PTHR13285:SF23">
    <property type="entry name" value="TEICHOIC ACID D-ALANYLTRANSFERASE"/>
    <property type="match status" value="1"/>
</dbReference>
<keyword evidence="7 9" id="KW-0472">Membrane</keyword>
<accession>A0A8E6B622</accession>
<feature type="transmembrane region" description="Helical" evidence="10">
    <location>
        <begin position="45"/>
        <end position="63"/>
    </location>
</feature>
<evidence type="ECO:0000313" key="11">
    <source>
        <dbReference type="EMBL" id="QVL32416.1"/>
    </source>
</evidence>
<evidence type="ECO:0000256" key="7">
    <source>
        <dbReference type="ARBA" id="ARBA00023136"/>
    </source>
</evidence>
<feature type="transmembrane region" description="Helical" evidence="10">
    <location>
        <begin position="75"/>
        <end position="92"/>
    </location>
</feature>
<feature type="transmembrane region" description="Helical" evidence="10">
    <location>
        <begin position="415"/>
        <end position="430"/>
    </location>
</feature>
<dbReference type="PANTHER" id="PTHR13285">
    <property type="entry name" value="ACYLTRANSFERASE"/>
    <property type="match status" value="1"/>
</dbReference>
<evidence type="ECO:0000256" key="1">
    <source>
        <dbReference type="ARBA" id="ARBA00004651"/>
    </source>
</evidence>
<dbReference type="GO" id="GO:0016746">
    <property type="term" value="F:acyltransferase activity"/>
    <property type="evidence" value="ECO:0007669"/>
    <property type="project" value="UniProtKB-KW"/>
</dbReference>
<evidence type="ECO:0000256" key="8">
    <source>
        <dbReference type="ARBA" id="ARBA00023315"/>
    </source>
</evidence>
<feature type="transmembrane region" description="Helical" evidence="10">
    <location>
        <begin position="7"/>
        <end position="25"/>
    </location>
</feature>
<protein>
    <submittedName>
        <fullName evidence="11">MBOAT family protein</fullName>
    </submittedName>
</protein>
<feature type="transmembrane region" description="Helical" evidence="10">
    <location>
        <begin position="362"/>
        <end position="383"/>
    </location>
</feature>
<evidence type="ECO:0000256" key="3">
    <source>
        <dbReference type="ARBA" id="ARBA00022475"/>
    </source>
</evidence>
<organism evidence="11 12">
    <name type="scientific">Telmatocola sphagniphila</name>
    <dbReference type="NCBI Taxonomy" id="1123043"/>
    <lineage>
        <taxon>Bacteria</taxon>
        <taxon>Pseudomonadati</taxon>
        <taxon>Planctomycetota</taxon>
        <taxon>Planctomycetia</taxon>
        <taxon>Gemmatales</taxon>
        <taxon>Gemmataceae</taxon>
    </lineage>
</organism>
<dbReference type="InterPro" id="IPR028362">
    <property type="entry name" value="AlgI"/>
</dbReference>
<comment type="similarity">
    <text evidence="2 9">Belongs to the membrane-bound acyltransferase family.</text>
</comment>